<reference evidence="3 4" key="1">
    <citation type="journal article" date="2014" name="Antonie Van Leeuwenhoek">
        <title>Hyphomonas beringensis sp. nov. and Hyphomonas chukchiensis sp. nov., isolated from surface seawater of the Bering Sea and Chukchi Sea.</title>
        <authorList>
            <person name="Li C."/>
            <person name="Lai Q."/>
            <person name="Li G."/>
            <person name="Dong C."/>
            <person name="Wang J."/>
            <person name="Liao Y."/>
            <person name="Shao Z."/>
        </authorList>
    </citation>
    <scope>NUCLEOTIDE SEQUENCE [LARGE SCALE GENOMIC DNA]</scope>
    <source>
        <strain evidence="3 4">SCH89</strain>
    </source>
</reference>
<name>A0A059G500_9PROT</name>
<dbReference type="PANTHER" id="PTHR46797">
    <property type="entry name" value="HTH-TYPE TRANSCRIPTIONAL REGULATOR"/>
    <property type="match status" value="1"/>
</dbReference>
<feature type="domain" description="HTH cro/C1-type" evidence="2">
    <location>
        <begin position="23"/>
        <end position="77"/>
    </location>
</feature>
<organism evidence="3 4">
    <name type="scientific">Hyphomonas oceanitis SCH89</name>
    <dbReference type="NCBI Taxonomy" id="1280953"/>
    <lineage>
        <taxon>Bacteria</taxon>
        <taxon>Pseudomonadati</taxon>
        <taxon>Pseudomonadota</taxon>
        <taxon>Alphaproteobacteria</taxon>
        <taxon>Hyphomonadales</taxon>
        <taxon>Hyphomonadaceae</taxon>
        <taxon>Hyphomonas</taxon>
    </lineage>
</organism>
<dbReference type="PANTHER" id="PTHR46797:SF1">
    <property type="entry name" value="METHYLPHOSPHONATE SYNTHASE"/>
    <property type="match status" value="1"/>
</dbReference>
<dbReference type="Proteomes" id="UP000024942">
    <property type="component" value="Unassembled WGS sequence"/>
</dbReference>
<sequence length="120" mass="13189">MTDDKPKAHRAPSEMDLRVSARLKVARRAAGLTLVELAGRLGLSHQQLQKYEQGKNRISAGLLYSIASELGVSLAVFFESAQAPLETPASRARRQAVHIISRIPDAEMDRVVRVLKALCD</sequence>
<dbReference type="PATRIC" id="fig|1280953.3.peg.2674"/>
<keyword evidence="4" id="KW-1185">Reference proteome</keyword>
<keyword evidence="1 3" id="KW-0238">DNA-binding</keyword>
<dbReference type="GO" id="GO:0005829">
    <property type="term" value="C:cytosol"/>
    <property type="evidence" value="ECO:0007669"/>
    <property type="project" value="TreeGrafter"/>
</dbReference>
<protein>
    <submittedName>
        <fullName evidence="3">DNA-binding protein</fullName>
    </submittedName>
</protein>
<dbReference type="CDD" id="cd00093">
    <property type="entry name" value="HTH_XRE"/>
    <property type="match status" value="1"/>
</dbReference>
<dbReference type="Pfam" id="PF01381">
    <property type="entry name" value="HTH_3"/>
    <property type="match status" value="1"/>
</dbReference>
<dbReference type="RefSeq" id="WP_051624866.1">
    <property type="nucleotide sequence ID" value="NZ_ARYL01000020.1"/>
</dbReference>
<dbReference type="PROSITE" id="PS50943">
    <property type="entry name" value="HTH_CROC1"/>
    <property type="match status" value="1"/>
</dbReference>
<comment type="caution">
    <text evidence="3">The sequence shown here is derived from an EMBL/GenBank/DDBJ whole genome shotgun (WGS) entry which is preliminary data.</text>
</comment>
<gene>
    <name evidence="3" type="ORF">HOC_13284</name>
</gene>
<dbReference type="eggNOG" id="COG1396">
    <property type="taxonomic scope" value="Bacteria"/>
</dbReference>
<dbReference type="GO" id="GO:0003700">
    <property type="term" value="F:DNA-binding transcription factor activity"/>
    <property type="evidence" value="ECO:0007669"/>
    <property type="project" value="TreeGrafter"/>
</dbReference>
<dbReference type="InterPro" id="IPR050807">
    <property type="entry name" value="TransReg_Diox_bact_type"/>
</dbReference>
<dbReference type="InterPro" id="IPR010982">
    <property type="entry name" value="Lambda_DNA-bd_dom_sf"/>
</dbReference>
<accession>A0A059G500</accession>
<dbReference type="AlphaFoldDB" id="A0A059G500"/>
<evidence type="ECO:0000259" key="2">
    <source>
        <dbReference type="PROSITE" id="PS50943"/>
    </source>
</evidence>
<dbReference type="Gene3D" id="1.10.260.40">
    <property type="entry name" value="lambda repressor-like DNA-binding domains"/>
    <property type="match status" value="1"/>
</dbReference>
<evidence type="ECO:0000256" key="1">
    <source>
        <dbReference type="ARBA" id="ARBA00023125"/>
    </source>
</evidence>
<proteinExistence type="predicted"/>
<dbReference type="InterPro" id="IPR001387">
    <property type="entry name" value="Cro/C1-type_HTH"/>
</dbReference>
<dbReference type="GO" id="GO:0003677">
    <property type="term" value="F:DNA binding"/>
    <property type="evidence" value="ECO:0007669"/>
    <property type="project" value="UniProtKB-KW"/>
</dbReference>
<dbReference type="EMBL" id="ARYL01000020">
    <property type="protein sequence ID" value="KDA01892.1"/>
    <property type="molecule type" value="Genomic_DNA"/>
</dbReference>
<evidence type="ECO:0000313" key="4">
    <source>
        <dbReference type="Proteomes" id="UP000024942"/>
    </source>
</evidence>
<dbReference type="STRING" id="1280953.HOC_13284"/>
<dbReference type="OrthoDB" id="9797172at2"/>
<dbReference type="SMART" id="SM00530">
    <property type="entry name" value="HTH_XRE"/>
    <property type="match status" value="1"/>
</dbReference>
<dbReference type="SUPFAM" id="SSF47413">
    <property type="entry name" value="lambda repressor-like DNA-binding domains"/>
    <property type="match status" value="1"/>
</dbReference>
<evidence type="ECO:0000313" key="3">
    <source>
        <dbReference type="EMBL" id="KDA01892.1"/>
    </source>
</evidence>